<dbReference type="GO" id="GO:0003727">
    <property type="term" value="F:single-stranded RNA binding"/>
    <property type="evidence" value="ECO:0007669"/>
    <property type="project" value="TreeGrafter"/>
</dbReference>
<evidence type="ECO:0000256" key="1">
    <source>
        <dbReference type="ARBA" id="ARBA00004123"/>
    </source>
</evidence>
<dbReference type="AlphaFoldDB" id="A0A6A0H0X2"/>
<dbReference type="GO" id="GO:0000467">
    <property type="term" value="P:exonucleolytic trimming to generate mature 3'-end of 5.8S rRNA from tricistronic rRNA transcript (SSU-rRNA, 5.8S rRNA, LSU-rRNA)"/>
    <property type="evidence" value="ECO:0007669"/>
    <property type="project" value="InterPro"/>
</dbReference>
<organism evidence="5">
    <name type="scientific">Hyalella azteca</name>
    <name type="common">Amphipod</name>
    <dbReference type="NCBI Taxonomy" id="294128"/>
    <lineage>
        <taxon>Eukaryota</taxon>
        <taxon>Metazoa</taxon>
        <taxon>Ecdysozoa</taxon>
        <taxon>Arthropoda</taxon>
        <taxon>Crustacea</taxon>
        <taxon>Multicrustacea</taxon>
        <taxon>Malacostraca</taxon>
        <taxon>Eumalacostraca</taxon>
        <taxon>Peracarida</taxon>
        <taxon>Amphipoda</taxon>
        <taxon>Senticaudata</taxon>
        <taxon>Talitrida</taxon>
        <taxon>Talitroidea</taxon>
        <taxon>Hyalellidae</taxon>
        <taxon>Hyalella</taxon>
    </lineage>
</organism>
<evidence type="ECO:0000259" key="4">
    <source>
        <dbReference type="PROSITE" id="PS50967"/>
    </source>
</evidence>
<dbReference type="GO" id="GO:0071037">
    <property type="term" value="P:nuclear polyadenylation-dependent snRNA catabolic process"/>
    <property type="evidence" value="ECO:0007669"/>
    <property type="project" value="TreeGrafter"/>
</dbReference>
<reference evidence="5" key="1">
    <citation type="submission" date="2014-08" db="EMBL/GenBank/DDBJ databases">
        <authorList>
            <person name="Murali S."/>
            <person name="Richards S."/>
            <person name="Bandaranaike D."/>
            <person name="Bellair M."/>
            <person name="Blankenburg K."/>
            <person name="Chao H."/>
            <person name="Dinh H."/>
            <person name="Doddapaneni H."/>
            <person name="Dugan-Rocha S."/>
            <person name="Elkadiri S."/>
            <person name="Gnanaolivu R."/>
            <person name="Hughes D."/>
            <person name="Lee S."/>
            <person name="Li M."/>
            <person name="Ming W."/>
            <person name="Munidasa M."/>
            <person name="Muniz J."/>
            <person name="Nguyen L."/>
            <person name="Osuji N."/>
            <person name="Pu L.-L."/>
            <person name="Puazo M."/>
            <person name="Skinner E."/>
            <person name="Qu C."/>
            <person name="Quiroz J."/>
            <person name="Raj R."/>
            <person name="Weissenberger G."/>
            <person name="Xin Y."/>
            <person name="Zou X."/>
            <person name="Han Y."/>
            <person name="Worley K."/>
            <person name="Muzny D."/>
            <person name="Gibbs R."/>
        </authorList>
    </citation>
    <scope>NUCLEOTIDE SEQUENCE</scope>
    <source>
        <strain evidence="5">HAZT.00-mixed</strain>
        <tissue evidence="5">Whole organism</tissue>
    </source>
</reference>
<evidence type="ECO:0000256" key="3">
    <source>
        <dbReference type="ARBA" id="ARBA00043957"/>
    </source>
</evidence>
<evidence type="ECO:0000313" key="5">
    <source>
        <dbReference type="EMBL" id="KAA0194176.1"/>
    </source>
</evidence>
<dbReference type="Pfam" id="PF01612">
    <property type="entry name" value="DNA_pol_A_exo1"/>
    <property type="match status" value="1"/>
</dbReference>
<dbReference type="InterPro" id="IPR002562">
    <property type="entry name" value="3'-5'_exonuclease_dom"/>
</dbReference>
<dbReference type="InterPro" id="IPR012337">
    <property type="entry name" value="RNaseH-like_sf"/>
</dbReference>
<dbReference type="GO" id="GO:0071051">
    <property type="term" value="P:poly(A)-dependent snoRNA 3'-end processing"/>
    <property type="evidence" value="ECO:0007669"/>
    <property type="project" value="TreeGrafter"/>
</dbReference>
<dbReference type="FunFam" id="1.10.150.80:FF:000001">
    <property type="entry name" value="Putative exosome component 10"/>
    <property type="match status" value="1"/>
</dbReference>
<feature type="domain" description="HRDC" evidence="4">
    <location>
        <begin position="321"/>
        <end position="401"/>
    </location>
</feature>
<dbReference type="InterPro" id="IPR002121">
    <property type="entry name" value="HRDC_dom"/>
</dbReference>
<dbReference type="SUPFAM" id="SSF53098">
    <property type="entry name" value="Ribonuclease H-like"/>
    <property type="match status" value="1"/>
</dbReference>
<dbReference type="GO" id="GO:0071035">
    <property type="term" value="P:nuclear polyadenylation-dependent rRNA catabolic process"/>
    <property type="evidence" value="ECO:0007669"/>
    <property type="project" value="TreeGrafter"/>
</dbReference>
<dbReference type="SMART" id="SM00341">
    <property type="entry name" value="HRDC"/>
    <property type="match status" value="1"/>
</dbReference>
<reference evidence="5" key="2">
    <citation type="journal article" date="2018" name="Environ. Sci. Technol.">
        <title>The Toxicogenome of Hyalella azteca: A Model for Sediment Ecotoxicology and Evolutionary Toxicology.</title>
        <authorList>
            <person name="Poynton H.C."/>
            <person name="Hasenbein S."/>
            <person name="Benoit J.B."/>
            <person name="Sepulveda M.S."/>
            <person name="Poelchau M.F."/>
            <person name="Hughes D.S.T."/>
            <person name="Murali S.C."/>
            <person name="Chen S."/>
            <person name="Glastad K.M."/>
            <person name="Goodisman M.A.D."/>
            <person name="Werren J.H."/>
            <person name="Vineis J.H."/>
            <person name="Bowen J.L."/>
            <person name="Friedrich M."/>
            <person name="Jones J."/>
            <person name="Robertson H.M."/>
            <person name="Feyereisen R."/>
            <person name="Mechler-Hickson A."/>
            <person name="Mathers N."/>
            <person name="Lee C.E."/>
            <person name="Colbourne J.K."/>
            <person name="Biales A."/>
            <person name="Johnston J.S."/>
            <person name="Wellborn G.A."/>
            <person name="Rosendale A.J."/>
            <person name="Cridge A.G."/>
            <person name="Munoz-Torres M.C."/>
            <person name="Bain P.A."/>
            <person name="Manny A.R."/>
            <person name="Major K.M."/>
            <person name="Lambert F.N."/>
            <person name="Vulpe C.D."/>
            <person name="Tuck P."/>
            <person name="Blalock B.J."/>
            <person name="Lin Y.Y."/>
            <person name="Smith M.E."/>
            <person name="Ochoa-Acuna H."/>
            <person name="Chen M.M."/>
            <person name="Childers C.P."/>
            <person name="Qu J."/>
            <person name="Dugan S."/>
            <person name="Lee S.L."/>
            <person name="Chao H."/>
            <person name="Dinh H."/>
            <person name="Han Y."/>
            <person name="Doddapaneni H."/>
            <person name="Worley K.C."/>
            <person name="Muzny D.M."/>
            <person name="Gibbs R.A."/>
            <person name="Richards S."/>
        </authorList>
    </citation>
    <scope>NUCLEOTIDE SEQUENCE</scope>
    <source>
        <strain evidence="5">HAZT.00-mixed</strain>
        <tissue evidence="5">Whole organism</tissue>
    </source>
</reference>
<dbReference type="OrthoDB" id="2250022at2759"/>
<dbReference type="Gene3D" id="1.10.150.80">
    <property type="entry name" value="HRDC domain"/>
    <property type="match status" value="1"/>
</dbReference>
<dbReference type="Proteomes" id="UP000711488">
    <property type="component" value="Unassembled WGS sequence"/>
</dbReference>
<comment type="similarity">
    <text evidence="3">Belongs to the exosome component 10/RRP6 family.</text>
</comment>
<dbReference type="PANTHER" id="PTHR12124">
    <property type="entry name" value="POLYMYOSITIS/SCLERODERMA AUTOANTIGEN-RELATED"/>
    <property type="match status" value="1"/>
</dbReference>
<name>A0A6A0H0X2_HYAAZ</name>
<dbReference type="InterPro" id="IPR045092">
    <property type="entry name" value="Rrp6-like"/>
</dbReference>
<dbReference type="GO" id="GO:0071039">
    <property type="term" value="P:nuclear polyadenylation-dependent CUT catabolic process"/>
    <property type="evidence" value="ECO:0007669"/>
    <property type="project" value="TreeGrafter"/>
</dbReference>
<evidence type="ECO:0000256" key="2">
    <source>
        <dbReference type="ARBA" id="ARBA00023242"/>
    </source>
</evidence>
<gene>
    <name evidence="5" type="ORF">HAZT_HAZT003702</name>
</gene>
<dbReference type="GO" id="GO:0071040">
    <property type="term" value="P:nuclear polyadenylation-dependent antisense transcript catabolic process"/>
    <property type="evidence" value="ECO:0007669"/>
    <property type="project" value="TreeGrafter"/>
</dbReference>
<dbReference type="GO" id="GO:0000175">
    <property type="term" value="F:3'-5'-RNA exonuclease activity"/>
    <property type="evidence" value="ECO:0007669"/>
    <property type="project" value="InterPro"/>
</dbReference>
<comment type="subcellular location">
    <subcellularLocation>
        <location evidence="1">Nucleus</location>
    </subcellularLocation>
</comment>
<comment type="caution">
    <text evidence="5">The sequence shown here is derived from an EMBL/GenBank/DDBJ whole genome shotgun (WGS) entry which is preliminary data.</text>
</comment>
<dbReference type="GO" id="GO:0071044">
    <property type="term" value="P:histone mRNA catabolic process"/>
    <property type="evidence" value="ECO:0007669"/>
    <property type="project" value="TreeGrafter"/>
</dbReference>
<accession>A0A6A0H0X2</accession>
<keyword evidence="2" id="KW-0539">Nucleus</keyword>
<dbReference type="GO" id="GO:0000166">
    <property type="term" value="F:nucleotide binding"/>
    <property type="evidence" value="ECO:0007669"/>
    <property type="project" value="InterPro"/>
</dbReference>
<dbReference type="Gene3D" id="3.30.420.10">
    <property type="entry name" value="Ribonuclease H-like superfamily/Ribonuclease H"/>
    <property type="match status" value="1"/>
</dbReference>
<dbReference type="GO" id="GO:0000176">
    <property type="term" value="C:nuclear exosome (RNase complex)"/>
    <property type="evidence" value="ECO:0007669"/>
    <property type="project" value="TreeGrafter"/>
</dbReference>
<dbReference type="SMART" id="SM00474">
    <property type="entry name" value="35EXOc"/>
    <property type="match status" value="1"/>
</dbReference>
<dbReference type="InterPro" id="IPR010997">
    <property type="entry name" value="HRDC-like_sf"/>
</dbReference>
<dbReference type="GO" id="GO:0071036">
    <property type="term" value="P:nuclear polyadenylation-dependent snoRNA catabolic process"/>
    <property type="evidence" value="ECO:0007669"/>
    <property type="project" value="TreeGrafter"/>
</dbReference>
<protein>
    <recommendedName>
        <fullName evidence="4">HRDC domain-containing protein</fullName>
    </recommendedName>
</protein>
<dbReference type="GO" id="GO:0005730">
    <property type="term" value="C:nucleolus"/>
    <property type="evidence" value="ECO:0007669"/>
    <property type="project" value="TreeGrafter"/>
</dbReference>
<dbReference type="SUPFAM" id="SSF47819">
    <property type="entry name" value="HRDC-like"/>
    <property type="match status" value="1"/>
</dbReference>
<dbReference type="GO" id="GO:0071038">
    <property type="term" value="P:TRAMP-dependent tRNA surveillance pathway"/>
    <property type="evidence" value="ECO:0007669"/>
    <property type="project" value="TreeGrafter"/>
</dbReference>
<dbReference type="Pfam" id="PF00570">
    <property type="entry name" value="HRDC"/>
    <property type="match status" value="1"/>
</dbReference>
<dbReference type="PANTHER" id="PTHR12124:SF47">
    <property type="entry name" value="EXOSOME COMPONENT 10"/>
    <property type="match status" value="1"/>
</dbReference>
<proteinExistence type="inferred from homology"/>
<dbReference type="PROSITE" id="PS50967">
    <property type="entry name" value="HRDC"/>
    <property type="match status" value="1"/>
</dbReference>
<dbReference type="InterPro" id="IPR044876">
    <property type="entry name" value="HRDC_dom_sf"/>
</dbReference>
<sequence length="573" mass="65269">MKILFVRQARRSILSTENESPVNSSMILMASKNVQKPQLFFSETIDNSAKTPFMPIITEKPNSLKPLAIMLCATEQGTEYYSHPYQYELEHWTPDLKALSVPVEPVVPPPLDEVPLVMVDTVEALQQTVQELKLATHIAVDVEHHSFRSYLGLTSLLQVSTRSKDYIIDPIKLRGKLTSLNEVFTHPKITKVLHGADYDVLWLQRDCGLYLVNLFDTHLACVVLEFHQRSLAYLLNVFCNCSFLRPLPRNFIEYARQDTHYLLYIHDLLHNLLLERANGATNLLQAVYDRSTALCLTRYEKPVVSEDSYLQLYNRSRKTFNNQQLHALQRLYLWRDKTAREHDESVDFVVPRHMLLHIAEVLPREVQGILACCNPIPPLVKTELLTLHSILRDAREQPALKTLERRLDVTPTVAASSSSTRCLHDLSSLHDSGSLPCLLDGTATGSLSESLFGDRLIDEEVIVCRKPSSDLLSGHQGFLSPYDRYRLYVDSKVKLPVFEGDDVKTSVQKPSVQKTSTSSKQVTEDDRISRVRDHFLSLAQITPPPARASRPMDADDLRVQRLLAETRDLLRKK</sequence>
<reference evidence="5" key="3">
    <citation type="submission" date="2019-06" db="EMBL/GenBank/DDBJ databases">
        <authorList>
            <person name="Poynton C."/>
            <person name="Hasenbein S."/>
            <person name="Benoit J.B."/>
            <person name="Sepulveda M.S."/>
            <person name="Poelchau M.F."/>
            <person name="Murali S.C."/>
            <person name="Chen S."/>
            <person name="Glastad K.M."/>
            <person name="Werren J.H."/>
            <person name="Vineis J.H."/>
            <person name="Bowen J.L."/>
            <person name="Friedrich M."/>
            <person name="Jones J."/>
            <person name="Robertson H.M."/>
            <person name="Feyereisen R."/>
            <person name="Mechler-Hickson A."/>
            <person name="Mathers N."/>
            <person name="Lee C.E."/>
            <person name="Colbourne J.K."/>
            <person name="Biales A."/>
            <person name="Johnston J.S."/>
            <person name="Wellborn G.A."/>
            <person name="Rosendale A.J."/>
            <person name="Cridge A.G."/>
            <person name="Munoz-Torres M.C."/>
            <person name="Bain P.A."/>
            <person name="Manny A.R."/>
            <person name="Major K.M."/>
            <person name="Lambert F.N."/>
            <person name="Vulpe C.D."/>
            <person name="Tuck P."/>
            <person name="Blalock B.J."/>
            <person name="Lin Y.-Y."/>
            <person name="Smith M.E."/>
            <person name="Ochoa-Acuna H."/>
            <person name="Chen M.-J.M."/>
            <person name="Childers C.P."/>
            <person name="Qu J."/>
            <person name="Dugan S."/>
            <person name="Lee S.L."/>
            <person name="Chao H."/>
            <person name="Dinh H."/>
            <person name="Han Y."/>
            <person name="Doddapaneni H."/>
            <person name="Worley K.C."/>
            <person name="Muzny D.M."/>
            <person name="Gibbs R.A."/>
            <person name="Richards S."/>
        </authorList>
    </citation>
    <scope>NUCLEOTIDE SEQUENCE</scope>
    <source>
        <strain evidence="5">HAZT.00-mixed</strain>
        <tissue evidence="5">Whole organism</tissue>
    </source>
</reference>
<dbReference type="InterPro" id="IPR036397">
    <property type="entry name" value="RNaseH_sf"/>
</dbReference>
<dbReference type="EMBL" id="JQDR03010500">
    <property type="protein sequence ID" value="KAA0194176.1"/>
    <property type="molecule type" value="Genomic_DNA"/>
</dbReference>